<accession>A0ABN0QCJ3</accession>
<evidence type="ECO:0000313" key="2">
    <source>
        <dbReference type="Proteomes" id="UP000017834"/>
    </source>
</evidence>
<organism evidence="1 2">
    <name type="scientific">Enterobacter cloacae S611</name>
    <dbReference type="NCBI Taxonomy" id="1399146"/>
    <lineage>
        <taxon>Bacteria</taxon>
        <taxon>Pseudomonadati</taxon>
        <taxon>Pseudomonadota</taxon>
        <taxon>Gammaproteobacteria</taxon>
        <taxon>Enterobacterales</taxon>
        <taxon>Enterobacteriaceae</taxon>
        <taxon>Enterobacter</taxon>
        <taxon>Enterobacter cloacae complex</taxon>
    </lineage>
</organism>
<protein>
    <submittedName>
        <fullName evidence="1">Membrane protein</fullName>
    </submittedName>
</protein>
<keyword evidence="2" id="KW-1185">Reference proteome</keyword>
<sequence>MKTRVTLIVIVTLLLILFLCLSHSDLAMETRTFLRALLRAIF</sequence>
<dbReference type="EMBL" id="AXOM01000010">
    <property type="protein sequence ID" value="ESS60024.1"/>
    <property type="molecule type" value="Genomic_DNA"/>
</dbReference>
<dbReference type="Proteomes" id="UP000017834">
    <property type="component" value="Unassembled WGS sequence"/>
</dbReference>
<name>A0ABN0QCJ3_ENTCL</name>
<reference evidence="1 2" key="1">
    <citation type="journal article" date="2014" name="Genome Announc.">
        <title>Draft Genome Sequence of Enterobacter cloacae Strain S611.</title>
        <authorList>
            <person name="Wang D."/>
            <person name="Han C.S."/>
            <person name="Dichosa A.E."/>
            <person name="Gleasner C.D."/>
            <person name="Johnson S.L."/>
            <person name="Daligault H.E."/>
            <person name="Davenport K.W."/>
            <person name="Li P.E."/>
            <person name="Pierson E.A."/>
            <person name="Pierson L.S.III."/>
        </authorList>
    </citation>
    <scope>NUCLEOTIDE SEQUENCE [LARGE SCALE GENOMIC DNA]</scope>
    <source>
        <strain evidence="1 2">S611</strain>
    </source>
</reference>
<evidence type="ECO:0000313" key="1">
    <source>
        <dbReference type="EMBL" id="ESS60024.1"/>
    </source>
</evidence>
<gene>
    <name evidence="1" type="ORF">EDP2_2172</name>
</gene>
<comment type="caution">
    <text evidence="1">The sequence shown here is derived from an EMBL/GenBank/DDBJ whole genome shotgun (WGS) entry which is preliminary data.</text>
</comment>
<proteinExistence type="predicted"/>